<dbReference type="Proteomes" id="UP000017836">
    <property type="component" value="Unassembled WGS sequence"/>
</dbReference>
<keyword evidence="8" id="KW-1185">Reference proteome</keyword>
<dbReference type="GO" id="GO:0005730">
    <property type="term" value="C:nucleolus"/>
    <property type="evidence" value="ECO:0007669"/>
    <property type="project" value="EnsemblPlants"/>
</dbReference>
<dbReference type="AlphaFoldDB" id="U5DAG8"/>
<protein>
    <recommendedName>
        <fullName evidence="5">Peptidyl-prolyl cis-trans isomerase</fullName>
        <shortName evidence="5">PPIase</shortName>
        <ecNumber evidence="5">5.2.1.8</ecNumber>
    </recommendedName>
</protein>
<feature type="domain" description="PPIase cyclophilin-type" evidence="6">
    <location>
        <begin position="14"/>
        <end position="142"/>
    </location>
</feature>
<dbReference type="InterPro" id="IPR020892">
    <property type="entry name" value="Cyclophilin-type_PPIase_CS"/>
</dbReference>
<dbReference type="PRINTS" id="PR00153">
    <property type="entry name" value="CSAPPISMRASE"/>
</dbReference>
<comment type="function">
    <text evidence="5">PPIases accelerate the folding of proteins. It catalyzes the cis-trans isomerization of proline imidic peptide bonds in oligopeptides.</text>
</comment>
<dbReference type="GO" id="GO:0030623">
    <property type="term" value="F:U5 snRNA binding"/>
    <property type="evidence" value="ECO:0007669"/>
    <property type="project" value="EnsemblPlants"/>
</dbReference>
<evidence type="ECO:0000256" key="4">
    <source>
        <dbReference type="ARBA" id="ARBA00023235"/>
    </source>
</evidence>
<dbReference type="PROSITE" id="PS00170">
    <property type="entry name" value="CSA_PPIASE_1"/>
    <property type="match status" value="1"/>
</dbReference>
<feature type="signal peptide" evidence="5">
    <location>
        <begin position="1"/>
        <end position="19"/>
    </location>
</feature>
<dbReference type="GO" id="GO:0071013">
    <property type="term" value="C:catalytic step 2 spliceosome"/>
    <property type="evidence" value="ECO:0000318"/>
    <property type="project" value="GO_Central"/>
</dbReference>
<dbReference type="PIRSF" id="PIRSF001467">
    <property type="entry name" value="Peptidylpro_ismrse"/>
    <property type="match status" value="1"/>
</dbReference>
<dbReference type="InterPro" id="IPR044666">
    <property type="entry name" value="Cyclophilin_A-like"/>
</dbReference>
<dbReference type="GO" id="GO:0034605">
    <property type="term" value="P:cellular response to heat"/>
    <property type="evidence" value="ECO:0007669"/>
    <property type="project" value="EnsemblPlants"/>
</dbReference>
<dbReference type="OMA" id="VPFHRVM"/>
<organism evidence="7 8">
    <name type="scientific">Amborella trichopoda</name>
    <dbReference type="NCBI Taxonomy" id="13333"/>
    <lineage>
        <taxon>Eukaryota</taxon>
        <taxon>Viridiplantae</taxon>
        <taxon>Streptophyta</taxon>
        <taxon>Embryophyta</taxon>
        <taxon>Tracheophyta</taxon>
        <taxon>Spermatophyta</taxon>
        <taxon>Magnoliopsida</taxon>
        <taxon>Amborellales</taxon>
        <taxon>Amborellaceae</taxon>
        <taxon>Amborella</taxon>
    </lineage>
</organism>
<dbReference type="PANTHER" id="PTHR45625">
    <property type="entry name" value="PEPTIDYL-PROLYL CIS-TRANS ISOMERASE-RELATED"/>
    <property type="match status" value="1"/>
</dbReference>
<accession>U5DAG8</accession>
<evidence type="ECO:0000256" key="3">
    <source>
        <dbReference type="ARBA" id="ARBA00023186"/>
    </source>
</evidence>
<dbReference type="Pfam" id="PF00160">
    <property type="entry name" value="Pro_isomerase"/>
    <property type="match status" value="1"/>
</dbReference>
<keyword evidence="3" id="KW-0143">Chaperone</keyword>
<evidence type="ECO:0000256" key="5">
    <source>
        <dbReference type="RuleBase" id="RU363019"/>
    </source>
</evidence>
<dbReference type="GO" id="GO:0030620">
    <property type="term" value="F:U2 snRNA binding"/>
    <property type="evidence" value="ECO:0007669"/>
    <property type="project" value="EnsemblPlants"/>
</dbReference>
<gene>
    <name evidence="7" type="ORF">AMTR_s00069p00204060</name>
</gene>
<proteinExistence type="inferred from homology"/>
<name>U5DAG8_AMBTC</name>
<dbReference type="SUPFAM" id="SSF50891">
    <property type="entry name" value="Cyclophilin-like"/>
    <property type="match status" value="1"/>
</dbReference>
<dbReference type="CDD" id="cd01928">
    <property type="entry name" value="Cyclophilin_PPIL3_like"/>
    <property type="match status" value="1"/>
</dbReference>
<dbReference type="InterPro" id="IPR002130">
    <property type="entry name" value="Cyclophilin-type_PPIase_dom"/>
</dbReference>
<keyword evidence="5" id="KW-0732">Signal</keyword>
<keyword evidence="2 5" id="KW-0697">Rotamase</keyword>
<dbReference type="EMBL" id="KI392069">
    <property type="protein sequence ID" value="ERN19499.1"/>
    <property type="molecule type" value="Genomic_DNA"/>
</dbReference>
<reference evidence="8" key="1">
    <citation type="journal article" date="2013" name="Science">
        <title>The Amborella genome and the evolution of flowering plants.</title>
        <authorList>
            <consortium name="Amborella Genome Project"/>
        </authorList>
    </citation>
    <scope>NUCLEOTIDE SEQUENCE [LARGE SCALE GENOMIC DNA]</scope>
</reference>
<dbReference type="GO" id="GO:0010494">
    <property type="term" value="C:cytoplasmic stress granule"/>
    <property type="evidence" value="ECO:0007669"/>
    <property type="project" value="EnsemblPlants"/>
</dbReference>
<keyword evidence="4 5" id="KW-0413">Isomerase</keyword>
<dbReference type="Gene3D" id="2.40.100.10">
    <property type="entry name" value="Cyclophilin-like"/>
    <property type="match status" value="1"/>
</dbReference>
<dbReference type="GO" id="GO:0000398">
    <property type="term" value="P:mRNA splicing, via spliceosome"/>
    <property type="evidence" value="ECO:0007669"/>
    <property type="project" value="EnsemblPlants"/>
</dbReference>
<evidence type="ECO:0000313" key="8">
    <source>
        <dbReference type="Proteomes" id="UP000017836"/>
    </source>
</evidence>
<dbReference type="HOGENOM" id="CLU_012062_16_3_1"/>
<evidence type="ECO:0000259" key="6">
    <source>
        <dbReference type="PROSITE" id="PS50072"/>
    </source>
</evidence>
<sequence>MHSLFLNFLVLDFVQNFLALCASGYYDGTIFHRNIKGFMIQGGDPTGTGKGGTSIWGGKFNDEIRDPLKHNARGVLSMANSGPNTNGSQFFIAYAKQPHLNGLYTVFGRVIHGFEVLDLMEKTPTGHGDRPLAEIRINRVTIHANPLAG</sequence>
<dbReference type="InterPro" id="IPR029000">
    <property type="entry name" value="Cyclophilin-like_dom_sf"/>
</dbReference>
<dbReference type="Gramene" id="ERN19499">
    <property type="protein sequence ID" value="ERN19499"/>
    <property type="gene ID" value="AMTR_s00069p00204060"/>
</dbReference>
<dbReference type="GO" id="GO:0003755">
    <property type="term" value="F:peptidyl-prolyl cis-trans isomerase activity"/>
    <property type="evidence" value="ECO:0000318"/>
    <property type="project" value="GO_Central"/>
</dbReference>
<evidence type="ECO:0000256" key="1">
    <source>
        <dbReference type="ARBA" id="ARBA00000971"/>
    </source>
</evidence>
<comment type="similarity">
    <text evidence="5">Belongs to the cyclophilin-type PPIase family.</text>
</comment>
<dbReference type="PANTHER" id="PTHR45625:SF2">
    <property type="entry name" value="PEPTIDYL-PROLYL CIS-TRANS ISOMERASE-LIKE 3"/>
    <property type="match status" value="1"/>
</dbReference>
<comment type="catalytic activity">
    <reaction evidence="1 5">
        <text>[protein]-peptidylproline (omega=180) = [protein]-peptidylproline (omega=0)</text>
        <dbReference type="Rhea" id="RHEA:16237"/>
        <dbReference type="Rhea" id="RHEA-COMP:10747"/>
        <dbReference type="Rhea" id="RHEA-COMP:10748"/>
        <dbReference type="ChEBI" id="CHEBI:83833"/>
        <dbReference type="ChEBI" id="CHEBI:83834"/>
        <dbReference type="EC" id="5.2.1.8"/>
    </reaction>
</comment>
<feature type="chain" id="PRO_5006530840" description="Peptidyl-prolyl cis-trans isomerase" evidence="5">
    <location>
        <begin position="20"/>
        <end position="149"/>
    </location>
</feature>
<evidence type="ECO:0000256" key="2">
    <source>
        <dbReference type="ARBA" id="ARBA00023110"/>
    </source>
</evidence>
<dbReference type="InterPro" id="IPR024936">
    <property type="entry name" value="Cyclophilin-type_PPIase"/>
</dbReference>
<dbReference type="EC" id="5.2.1.8" evidence="5"/>
<evidence type="ECO:0000313" key="7">
    <source>
        <dbReference type="EMBL" id="ERN19499.1"/>
    </source>
</evidence>
<dbReference type="STRING" id="13333.U5DAG8"/>
<dbReference type="GO" id="GO:0006457">
    <property type="term" value="P:protein folding"/>
    <property type="evidence" value="ECO:0000318"/>
    <property type="project" value="GO_Central"/>
</dbReference>
<dbReference type="eggNOG" id="KOG0884">
    <property type="taxonomic scope" value="Eukaryota"/>
</dbReference>
<dbReference type="PROSITE" id="PS50072">
    <property type="entry name" value="CSA_PPIASE_2"/>
    <property type="match status" value="1"/>
</dbReference>